<dbReference type="AlphaFoldDB" id="A0A5N5TPM3"/>
<evidence type="ECO:0000256" key="5">
    <source>
        <dbReference type="ARBA" id="ARBA00023136"/>
    </source>
</evidence>
<reference evidence="7 8" key="1">
    <citation type="journal article" date="2019" name="PLoS Biol.">
        <title>Sex chromosomes control vertical transmission of feminizing Wolbachia symbionts in an isopod.</title>
        <authorList>
            <person name="Becking T."/>
            <person name="Chebbi M.A."/>
            <person name="Giraud I."/>
            <person name="Moumen B."/>
            <person name="Laverre T."/>
            <person name="Caubet Y."/>
            <person name="Peccoud J."/>
            <person name="Gilbert C."/>
            <person name="Cordaux R."/>
        </authorList>
    </citation>
    <scope>NUCLEOTIDE SEQUENCE [LARGE SCALE GENOMIC DNA]</scope>
    <source>
        <strain evidence="7">ANa2</strain>
        <tissue evidence="7">Whole body excluding digestive tract and cuticle</tissue>
    </source>
</reference>
<sequence>MSQTDPNRGHIASTIIFVSGLVTILQSTFGVRLPIIQGGSHAFLGPIIAIISLMPCPSNKEIELMTEDQQEEIWQLRMRQVQGAISVGAILQILIGGSGIVGVLLKWITPLTIVPTVTLIGLSLLKITATKAASNWWISSLTVFLLMLFSQYLRKVPLPWFSCSRSGVTFSKVYVFQLFPVLLALVISWFVCFLLTIYDVLDKDNHARTDLRLSMISEASWFRVPYPGQFGAPTPTLAGVISITAGIVATVIESIGDYYACARLAEAPIPPNHAMNRGIFMEGVGTALAGLFGSGSGTTSFSQNVAAVGITK</sequence>
<feature type="transmembrane region" description="Helical" evidence="6">
    <location>
        <begin position="12"/>
        <end position="29"/>
    </location>
</feature>
<evidence type="ECO:0000256" key="4">
    <source>
        <dbReference type="ARBA" id="ARBA00022989"/>
    </source>
</evidence>
<evidence type="ECO:0000256" key="1">
    <source>
        <dbReference type="ARBA" id="ARBA00004141"/>
    </source>
</evidence>
<dbReference type="GO" id="GO:0022857">
    <property type="term" value="F:transmembrane transporter activity"/>
    <property type="evidence" value="ECO:0007669"/>
    <property type="project" value="InterPro"/>
</dbReference>
<organism evidence="7 8">
    <name type="scientific">Armadillidium nasatum</name>
    <dbReference type="NCBI Taxonomy" id="96803"/>
    <lineage>
        <taxon>Eukaryota</taxon>
        <taxon>Metazoa</taxon>
        <taxon>Ecdysozoa</taxon>
        <taxon>Arthropoda</taxon>
        <taxon>Crustacea</taxon>
        <taxon>Multicrustacea</taxon>
        <taxon>Malacostraca</taxon>
        <taxon>Eumalacostraca</taxon>
        <taxon>Peracarida</taxon>
        <taxon>Isopoda</taxon>
        <taxon>Oniscidea</taxon>
        <taxon>Crinocheta</taxon>
        <taxon>Armadillidiidae</taxon>
        <taxon>Armadillidium</taxon>
    </lineage>
</organism>
<dbReference type="GO" id="GO:0016020">
    <property type="term" value="C:membrane"/>
    <property type="evidence" value="ECO:0007669"/>
    <property type="project" value="UniProtKB-SubCell"/>
</dbReference>
<feature type="transmembrane region" description="Helical" evidence="6">
    <location>
        <begin position="136"/>
        <end position="153"/>
    </location>
</feature>
<feature type="transmembrane region" description="Helical" evidence="6">
    <location>
        <begin position="35"/>
        <end position="56"/>
    </location>
</feature>
<keyword evidence="4 6" id="KW-1133">Transmembrane helix</keyword>
<accession>A0A5N5TPM3</accession>
<feature type="non-terminal residue" evidence="7">
    <location>
        <position position="312"/>
    </location>
</feature>
<evidence type="ECO:0000313" key="7">
    <source>
        <dbReference type="EMBL" id="KAB7508109.1"/>
    </source>
</evidence>
<keyword evidence="5 6" id="KW-0472">Membrane</keyword>
<dbReference type="InterPro" id="IPR006043">
    <property type="entry name" value="NCS2"/>
</dbReference>
<dbReference type="PANTHER" id="PTHR11119">
    <property type="entry name" value="XANTHINE-URACIL / VITAMIN C PERMEASE FAMILY MEMBER"/>
    <property type="match status" value="1"/>
</dbReference>
<dbReference type="OrthoDB" id="1641903at2759"/>
<evidence type="ECO:0000256" key="2">
    <source>
        <dbReference type="ARBA" id="ARBA00008821"/>
    </source>
</evidence>
<protein>
    <submittedName>
        <fullName evidence="7">Solute carrier family 23 member 2</fullName>
    </submittedName>
</protein>
<dbReference type="Pfam" id="PF00860">
    <property type="entry name" value="Xan_ur_permease"/>
    <property type="match status" value="1"/>
</dbReference>
<evidence type="ECO:0000256" key="6">
    <source>
        <dbReference type="SAM" id="Phobius"/>
    </source>
</evidence>
<name>A0A5N5TPM3_9CRUS</name>
<comment type="subcellular location">
    <subcellularLocation>
        <location evidence="1">Membrane</location>
        <topology evidence="1">Multi-pass membrane protein</topology>
    </subcellularLocation>
</comment>
<gene>
    <name evidence="7" type="ORF">Anas_03297</name>
</gene>
<dbReference type="Proteomes" id="UP000326759">
    <property type="component" value="Unassembled WGS sequence"/>
</dbReference>
<comment type="similarity">
    <text evidence="2">Belongs to the nucleobase:cation symporter-2 (NCS2) (TC 2.A.40) family.</text>
</comment>
<evidence type="ECO:0000256" key="3">
    <source>
        <dbReference type="ARBA" id="ARBA00022692"/>
    </source>
</evidence>
<evidence type="ECO:0000313" key="8">
    <source>
        <dbReference type="Proteomes" id="UP000326759"/>
    </source>
</evidence>
<feature type="transmembrane region" description="Helical" evidence="6">
    <location>
        <begin position="173"/>
        <end position="198"/>
    </location>
</feature>
<feature type="transmembrane region" description="Helical" evidence="6">
    <location>
        <begin position="84"/>
        <end position="105"/>
    </location>
</feature>
<feature type="transmembrane region" description="Helical" evidence="6">
    <location>
        <begin position="111"/>
        <end position="129"/>
    </location>
</feature>
<dbReference type="EMBL" id="SEYY01000057">
    <property type="protein sequence ID" value="KAB7508109.1"/>
    <property type="molecule type" value="Genomic_DNA"/>
</dbReference>
<keyword evidence="8" id="KW-1185">Reference proteome</keyword>
<keyword evidence="3 6" id="KW-0812">Transmembrane</keyword>
<proteinExistence type="inferred from homology"/>
<comment type="caution">
    <text evidence="7">The sequence shown here is derived from an EMBL/GenBank/DDBJ whole genome shotgun (WGS) entry which is preliminary data.</text>
</comment>